<gene>
    <name evidence="2" type="ORF">ENM21_04180</name>
</gene>
<accession>A0A7C5RU19</accession>
<protein>
    <submittedName>
        <fullName evidence="2">Uncharacterized protein</fullName>
    </submittedName>
</protein>
<evidence type="ECO:0000313" key="2">
    <source>
        <dbReference type="EMBL" id="HHM96392.1"/>
    </source>
</evidence>
<proteinExistence type="predicted"/>
<name>A0A7C5RU19_THERO</name>
<evidence type="ECO:0000256" key="1">
    <source>
        <dbReference type="SAM" id="MobiDB-lite"/>
    </source>
</evidence>
<comment type="caution">
    <text evidence="2">The sequence shown here is derived from an EMBL/GenBank/DDBJ whole genome shotgun (WGS) entry which is preliminary data.</text>
</comment>
<feature type="compositionally biased region" description="Low complexity" evidence="1">
    <location>
        <begin position="11"/>
        <end position="21"/>
    </location>
</feature>
<feature type="compositionally biased region" description="Basic and acidic residues" evidence="1">
    <location>
        <begin position="22"/>
        <end position="31"/>
    </location>
</feature>
<organism evidence="2">
    <name type="scientific">Thermomicrobium roseum</name>
    <dbReference type="NCBI Taxonomy" id="500"/>
    <lineage>
        <taxon>Bacteria</taxon>
        <taxon>Pseudomonadati</taxon>
        <taxon>Thermomicrobiota</taxon>
        <taxon>Thermomicrobia</taxon>
        <taxon>Thermomicrobiales</taxon>
        <taxon>Thermomicrobiaceae</taxon>
        <taxon>Thermomicrobium</taxon>
    </lineage>
</organism>
<reference evidence="2" key="1">
    <citation type="journal article" date="2020" name="mSystems">
        <title>Genome- and Community-Level Interaction Insights into Carbon Utilization and Element Cycling Functions of Hydrothermarchaeota in Hydrothermal Sediment.</title>
        <authorList>
            <person name="Zhou Z."/>
            <person name="Liu Y."/>
            <person name="Xu W."/>
            <person name="Pan J."/>
            <person name="Luo Z.H."/>
            <person name="Li M."/>
        </authorList>
    </citation>
    <scope>NUCLEOTIDE SEQUENCE [LARGE SCALE GENOMIC DNA]</scope>
    <source>
        <strain evidence="2">SpSt-1065</strain>
    </source>
</reference>
<feature type="region of interest" description="Disordered" evidence="1">
    <location>
        <begin position="11"/>
        <end position="31"/>
    </location>
</feature>
<dbReference type="EMBL" id="DRWX01000198">
    <property type="protein sequence ID" value="HHM96392.1"/>
    <property type="molecule type" value="Genomic_DNA"/>
</dbReference>
<sequence>MNLRALLSSLLGVSPPGSPTGSKEKPVSQEKRVDPDFRLIERLLLIETAAVLDRVPALRIERARWLECTGRVREAIAELEHVVETSRGGPRKNDDLDPELHREALEALARLLERSAEYSRAREVWEALAAQTSSPEERLSAWQAAYRCAERSGAAEAERQSLALRIARQLSGAPQSDELADWYQRAGLASWLPSQLLDEYVQLLQFPGSRVGHTVPHLHRVVQTLTSLWLSSPRSKQRRDALVAHPSWSTLKSDHRRIVLGAIVECLGDPRGWAHSLVGAYAVEWLLWERSSRTPMLEALLAARCGTECGAVHRVVRLIDALADSVGPRWAQVLEYLRPRLGGCSNEEALRVLAERMLALDTSSILLISEVLVQDWGQLRGAVATPDLLDALLDQAGMMALRGDDWIPILRAIFTALEHGLSTAEHGRPLKRTVEIAQTEGLLSLLEDYPRLVTGLRDLLPPDHAERVLALLLSEREHPFRDVATATALLQILKAMPADDKVADWWLNLLRRLRVSETSPRDEWDRYIDQWNRAVPLAVRRVIQREVGLAEELGQQLERIGSPVARLLAARIAVWRGDYDGAWRAIIAAIESGGPAGQTSAPIAKQARVLVSFFEEWSVLQNHLHEAMLLDFLGAWTRSSTRLAVLASQPGQTRILFKHLFGSVAPDVIGRLSIDLVMRVLLSVDWPDQYRAEIIHLWVDGKENDRESLRRFLDQAESAIAAVRQSAALRSVLRRVFLLVDWWPSAPDSGALWIELLLEDEQWDVALSDVFARLLERAASTALPYQVVRRITQVGAAQVASLPDETLLQVFALGVNVADPETIDEEMIRWLLDVGRRSLQSNPEAAWHLWLELLRLLTMPQMIQRPEGSRLLKKWWNCLFEVTRSQGALYANFSVSFDEALCSEHWVSLGLVATRLAVAGGHTQTAQSFLEEALLRLAEASEKMPANIVDVLVWVAVQELDQWRGTISTRLALALCLLVEYAQVTEFVTDRVLLQLSEALSQMPLGDLAEQLISLAQRGKPVVLLLRLWYAKAGPAQRDEFLRLLAEKGLFTCQAPLLPDFIKELVRLIRPTDPQQLSFLLTLGASDLARVVQLVADAVDQGEAMPDDLATLAHWTRVRRLEHSAADWAGEVLSRSCGNAKDQVLCLRSCLYVIAGPAGLSWLERALAEQPRLFWEVIEQADRKLVADPDLADAVSALRITARWLETRGQAVLRARSVHPPTEDLRALEMELADDLKSQEKARGWITAVQDVFGWARVSQAAYDQRTYDSAMRLCRVAFDPLGRRRW</sequence>